<evidence type="ECO:0000313" key="1">
    <source>
        <dbReference type="EMBL" id="CAE0457333.1"/>
    </source>
</evidence>
<dbReference type="AlphaFoldDB" id="A0A7S3V4U7"/>
<organism evidence="1">
    <name type="scientific">Chaetoceros debilis</name>
    <dbReference type="NCBI Taxonomy" id="122233"/>
    <lineage>
        <taxon>Eukaryota</taxon>
        <taxon>Sar</taxon>
        <taxon>Stramenopiles</taxon>
        <taxon>Ochrophyta</taxon>
        <taxon>Bacillariophyta</taxon>
        <taxon>Coscinodiscophyceae</taxon>
        <taxon>Chaetocerotophycidae</taxon>
        <taxon>Chaetocerotales</taxon>
        <taxon>Chaetocerotaceae</taxon>
        <taxon>Chaetoceros</taxon>
    </lineage>
</organism>
<name>A0A7S3V4U7_9STRA</name>
<dbReference type="EMBL" id="HBIO01003187">
    <property type="protein sequence ID" value="CAE0457333.1"/>
    <property type="molecule type" value="Transcribed_RNA"/>
</dbReference>
<reference evidence="1" key="1">
    <citation type="submission" date="2021-01" db="EMBL/GenBank/DDBJ databases">
        <authorList>
            <person name="Corre E."/>
            <person name="Pelletier E."/>
            <person name="Niang G."/>
            <person name="Scheremetjew M."/>
            <person name="Finn R."/>
            <person name="Kale V."/>
            <person name="Holt S."/>
            <person name="Cochrane G."/>
            <person name="Meng A."/>
            <person name="Brown T."/>
            <person name="Cohen L."/>
        </authorList>
    </citation>
    <scope>NUCLEOTIDE SEQUENCE</scope>
    <source>
        <strain evidence="1">MM31A-1</strain>
    </source>
</reference>
<gene>
    <name evidence="1" type="ORF">CDEB00056_LOCUS2174</name>
</gene>
<protein>
    <submittedName>
        <fullName evidence="1">Uncharacterized protein</fullName>
    </submittedName>
</protein>
<sequence length="133" mass="15644">MLAAISVAGQPRQRKVLDRKFNQYSIKMNNPITAWIKDNMETYSGREEWMKDRVAETSIAAQKIVDERHGPFKTKLNVTTTRRSRGFDHFYLASSDFKRKDEGCVNSFKSFRYYQDQSAKYRDELLKEVEESS</sequence>
<proteinExistence type="predicted"/>
<accession>A0A7S3V4U7</accession>